<accession>H5Y254</accession>
<dbReference type="Proteomes" id="UP000005104">
    <property type="component" value="Chromosome"/>
</dbReference>
<evidence type="ECO:0000313" key="1">
    <source>
        <dbReference type="EMBL" id="EHQ88252.1"/>
    </source>
</evidence>
<gene>
    <name evidence="1" type="ORF">DesyoDRAFT_1081</name>
</gene>
<protein>
    <submittedName>
        <fullName evidence="1">Uncharacterized protein</fullName>
    </submittedName>
</protein>
<dbReference type="HOGENOM" id="CLU_975858_0_0_9"/>
<keyword evidence="2" id="KW-1185">Reference proteome</keyword>
<dbReference type="OrthoDB" id="2900194at2"/>
<dbReference type="STRING" id="768710.DesyoDRAFT_1081"/>
<proteinExistence type="predicted"/>
<dbReference type="RefSeq" id="WP_007780381.1">
    <property type="nucleotide sequence ID" value="NZ_CM001441.1"/>
</dbReference>
<dbReference type="EMBL" id="CM001441">
    <property type="protein sequence ID" value="EHQ88252.1"/>
    <property type="molecule type" value="Genomic_DNA"/>
</dbReference>
<dbReference type="AlphaFoldDB" id="H5Y254"/>
<dbReference type="eggNOG" id="ENOG5030752">
    <property type="taxonomic scope" value="Bacteria"/>
</dbReference>
<organism evidence="1 2">
    <name type="scientific">Desulfosporosinus youngiae DSM 17734</name>
    <dbReference type="NCBI Taxonomy" id="768710"/>
    <lineage>
        <taxon>Bacteria</taxon>
        <taxon>Bacillati</taxon>
        <taxon>Bacillota</taxon>
        <taxon>Clostridia</taxon>
        <taxon>Eubacteriales</taxon>
        <taxon>Desulfitobacteriaceae</taxon>
        <taxon>Desulfosporosinus</taxon>
    </lineage>
</organism>
<reference evidence="1 2" key="1">
    <citation type="submission" date="2011-11" db="EMBL/GenBank/DDBJ databases">
        <title>The Noncontiguous Finished genome of Desulfosporosinus youngiae DSM 17734.</title>
        <authorList>
            <consortium name="US DOE Joint Genome Institute (JGI-PGF)"/>
            <person name="Lucas S."/>
            <person name="Han J."/>
            <person name="Lapidus A."/>
            <person name="Cheng J.-F."/>
            <person name="Goodwin L."/>
            <person name="Pitluck S."/>
            <person name="Peters L."/>
            <person name="Ovchinnikova G."/>
            <person name="Lu M."/>
            <person name="Land M.L."/>
            <person name="Hauser L."/>
            <person name="Pester M."/>
            <person name="Spring S."/>
            <person name="Ollivier B."/>
            <person name="Rattei T."/>
            <person name="Klenk H.-P."/>
            <person name="Wagner M."/>
            <person name="Loy A."/>
            <person name="Woyke T.J."/>
        </authorList>
    </citation>
    <scope>NUCLEOTIDE SEQUENCE [LARGE SCALE GENOMIC DNA]</scope>
    <source>
        <strain evidence="1 2">DSM 17734</strain>
    </source>
</reference>
<name>H5Y254_9FIRM</name>
<evidence type="ECO:0000313" key="2">
    <source>
        <dbReference type="Proteomes" id="UP000005104"/>
    </source>
</evidence>
<sequence length="296" mass="35599">MSEKSGQHTFKIFQDSASINFYNGIKVADRWSKKQPHYPILNRVLNFMKDRGFQVGRDPRIEKHYKILTKDHWYGHKGDLEFKAERYPVGWKIEFFQNIVFENPHGGEHDFDKYEKMPYLIKLLFLNECRHIAELLVNLGYENQSKPVYKLSEDRIKEHIVTCTIGVKFKDPSEFNLGDYVCSSSKYSYNITDRDGKVIQNGQIKYIRYFDGRLRRGRVYHNINNMWWIVFNKFDYSNWACFELFDPTPEDYKARRLKKDRKPKAYLDRKEKLQEASTRELINELKRRGSRTNHEH</sequence>